<dbReference type="EMBL" id="QNRK01000026">
    <property type="protein sequence ID" value="RBP08187.1"/>
    <property type="molecule type" value="Genomic_DNA"/>
</dbReference>
<accession>A0A366F0N6</accession>
<evidence type="ECO:0000313" key="5">
    <source>
        <dbReference type="Proteomes" id="UP000253529"/>
    </source>
</evidence>
<evidence type="ECO:0000313" key="4">
    <source>
        <dbReference type="EMBL" id="RBP08187.1"/>
    </source>
</evidence>
<dbReference type="Proteomes" id="UP000253529">
    <property type="component" value="Unassembled WGS sequence"/>
</dbReference>
<dbReference type="PANTHER" id="PTHR30441:SF4">
    <property type="entry name" value="PROTEIN ASMA"/>
    <property type="match status" value="1"/>
</dbReference>
<name>A0A366F0N6_9HYPH</name>
<evidence type="ECO:0000256" key="2">
    <source>
        <dbReference type="SAM" id="SignalP"/>
    </source>
</evidence>
<feature type="signal peptide" evidence="2">
    <location>
        <begin position="1"/>
        <end position="20"/>
    </location>
</feature>
<feature type="domain" description="AsmA" evidence="3">
    <location>
        <begin position="335"/>
        <end position="514"/>
    </location>
</feature>
<proteinExistence type="predicted"/>
<reference evidence="4 5" key="1">
    <citation type="submission" date="2018-06" db="EMBL/GenBank/DDBJ databases">
        <title>Genomic Encyclopedia of Type Strains, Phase IV (KMG-IV): sequencing the most valuable type-strain genomes for metagenomic binning, comparative biology and taxonomic classification.</title>
        <authorList>
            <person name="Goeker M."/>
        </authorList>
    </citation>
    <scope>NUCLEOTIDE SEQUENCE [LARGE SCALE GENOMIC DNA]</scope>
    <source>
        <strain evidence="4 5">DSM 24875</strain>
    </source>
</reference>
<feature type="chain" id="PRO_5016654603" evidence="2">
    <location>
        <begin position="21"/>
        <end position="592"/>
    </location>
</feature>
<dbReference type="Pfam" id="PF05170">
    <property type="entry name" value="AsmA"/>
    <property type="match status" value="1"/>
</dbReference>
<keyword evidence="2" id="KW-0732">Signal</keyword>
<dbReference type="InterPro" id="IPR007844">
    <property type="entry name" value="AsmA"/>
</dbReference>
<dbReference type="RefSeq" id="WP_113891225.1">
    <property type="nucleotide sequence ID" value="NZ_QNRK01000026.1"/>
</dbReference>
<feature type="region of interest" description="Disordered" evidence="1">
    <location>
        <begin position="546"/>
        <end position="592"/>
    </location>
</feature>
<dbReference type="OrthoDB" id="5439561at2"/>
<evidence type="ECO:0000259" key="3">
    <source>
        <dbReference type="Pfam" id="PF05170"/>
    </source>
</evidence>
<keyword evidence="5" id="KW-1185">Reference proteome</keyword>
<protein>
    <submittedName>
        <fullName evidence="4">Uncharacterized protein involved in outer membrane biogenesis</fullName>
    </submittedName>
</protein>
<evidence type="ECO:0000256" key="1">
    <source>
        <dbReference type="SAM" id="MobiDB-lite"/>
    </source>
</evidence>
<dbReference type="GO" id="GO:0005886">
    <property type="term" value="C:plasma membrane"/>
    <property type="evidence" value="ECO:0007669"/>
    <property type="project" value="TreeGrafter"/>
</dbReference>
<gene>
    <name evidence="4" type="ORF">DFR50_12632</name>
</gene>
<dbReference type="PANTHER" id="PTHR30441">
    <property type="entry name" value="DUF748 DOMAIN-CONTAINING PROTEIN"/>
    <property type="match status" value="1"/>
</dbReference>
<dbReference type="GO" id="GO:0090313">
    <property type="term" value="P:regulation of protein targeting to membrane"/>
    <property type="evidence" value="ECO:0007669"/>
    <property type="project" value="TreeGrafter"/>
</dbReference>
<sequence length="592" mass="60857">MRRAAMWAGVFALAAVAAGAARWPVAPARVVESLNEAFGRSPLLTWSAPQAATFSVFPWPSLRLVDARLDNDLGENLVSAPEARVDLSIVALLRGQIAPAGVTLTAPTILLDLDRTPFAGSLDPAGAALAISRFAPLGSVSFTDAVMRVTSRKRQLDTVIKSLQGHVDGLALGAPLSVELSALWRDVPLTASGSLDDPRRATLGKPAALRVSVASSLGEFTFVGALTAGAAPGAAGDLSASSHALPQVARLFGASRLSATGISDIAIAGKVRIAPGDMVFDDARVTSGGQTLQGALRLARGDGRVTVSGSLDAGRLALAPLSGPAAALLAPDGRWSERPLPFSLPRDVDLDLRLSAGALDIYGVSFENVAASALLKDGDLTANIVDATAYGGRWQGDLRLISDAGFRLAMHGKLAGADVKAFGAEFGWPDVSGDANAELAVETAGRSPAELIAGLRGRASISIEDGVVSGVNLEEALRRSQRRPLDLAKDMRSGGTAFERATFNVLIADGVARLVDGALVAQGLRADLRGAVDLGDLSLRLRMDAAQSDPTGASPPGAARLSLDINGPWANPTVQTADQTDGDDPGSATPSP</sequence>
<dbReference type="AlphaFoldDB" id="A0A366F0N6"/>
<dbReference type="InterPro" id="IPR052894">
    <property type="entry name" value="AsmA-related"/>
</dbReference>
<organism evidence="4 5">
    <name type="scientific">Roseiarcus fermentans</name>
    <dbReference type="NCBI Taxonomy" id="1473586"/>
    <lineage>
        <taxon>Bacteria</taxon>
        <taxon>Pseudomonadati</taxon>
        <taxon>Pseudomonadota</taxon>
        <taxon>Alphaproteobacteria</taxon>
        <taxon>Hyphomicrobiales</taxon>
        <taxon>Roseiarcaceae</taxon>
        <taxon>Roseiarcus</taxon>
    </lineage>
</organism>
<comment type="caution">
    <text evidence="4">The sequence shown here is derived from an EMBL/GenBank/DDBJ whole genome shotgun (WGS) entry which is preliminary data.</text>
</comment>